<dbReference type="Proteomes" id="UP000744769">
    <property type="component" value="Unassembled WGS sequence"/>
</dbReference>
<dbReference type="AlphaFoldDB" id="A0A967E9K7"/>
<evidence type="ECO:0000313" key="3">
    <source>
        <dbReference type="Proteomes" id="UP000744769"/>
    </source>
</evidence>
<keyword evidence="3" id="KW-1185">Reference proteome</keyword>
<dbReference type="InterPro" id="IPR012347">
    <property type="entry name" value="Ferritin-like"/>
</dbReference>
<dbReference type="EMBL" id="JAAOIV010000008">
    <property type="protein sequence ID" value="NHN56492.1"/>
    <property type="molecule type" value="Genomic_DNA"/>
</dbReference>
<dbReference type="InterPro" id="IPR009078">
    <property type="entry name" value="Ferritin-like_SF"/>
</dbReference>
<name>A0A967E9K7_9MICO</name>
<dbReference type="RefSeq" id="WP_166197153.1">
    <property type="nucleotide sequence ID" value="NZ_JAAOIV010000008.1"/>
</dbReference>
<reference evidence="2" key="1">
    <citation type="submission" date="2020-03" db="EMBL/GenBank/DDBJ databases">
        <title>Draft sequencing of Calidifontibacter sp. DB0510.</title>
        <authorList>
            <person name="Kim D.-U."/>
        </authorList>
    </citation>
    <scope>NUCLEOTIDE SEQUENCE</scope>
    <source>
        <strain evidence="2">DB0510</strain>
    </source>
</reference>
<dbReference type="Gene3D" id="1.20.1260.10">
    <property type="match status" value="1"/>
</dbReference>
<protein>
    <recommendedName>
        <fullName evidence="1">Ferritin-like domain-containing protein</fullName>
    </recommendedName>
</protein>
<accession>A0A967E9K7</accession>
<feature type="domain" description="Ferritin-like" evidence="1">
    <location>
        <begin position="26"/>
        <end position="208"/>
    </location>
</feature>
<sequence>MAEQHAGQAPARTPRARTVEDLEDPTYRRGVVALLGTLAYGELVSFFTVVADADRAPSMADKVKLTRVALSEFAHFDLLTDRLTELGADPEQAMEASRDNLDEWHRRCTPSDWYEGLMKVYAGSTIAIDFYKECVPVVDPDTQELMRKVLDDSGHYLYAEHELRAAIEADPKLAARMGLWGRRIVGEALSQAQRAAAENDDLTGLLIDSGSGHGFDLAELMRLFTRITEAHTRRMEALGLSA</sequence>
<comment type="caution">
    <text evidence="2">The sequence shown here is derived from an EMBL/GenBank/DDBJ whole genome shotgun (WGS) entry which is preliminary data.</text>
</comment>
<dbReference type="SUPFAM" id="SSF47240">
    <property type="entry name" value="Ferritin-like"/>
    <property type="match status" value="1"/>
</dbReference>
<evidence type="ECO:0000313" key="2">
    <source>
        <dbReference type="EMBL" id="NHN56492.1"/>
    </source>
</evidence>
<gene>
    <name evidence="2" type="ORF">G9U51_11955</name>
</gene>
<evidence type="ECO:0000259" key="1">
    <source>
        <dbReference type="Pfam" id="PF13794"/>
    </source>
</evidence>
<organism evidence="2 3">
    <name type="scientific">Metallococcus carri</name>
    <dbReference type="NCBI Taxonomy" id="1656884"/>
    <lineage>
        <taxon>Bacteria</taxon>
        <taxon>Bacillati</taxon>
        <taxon>Actinomycetota</taxon>
        <taxon>Actinomycetes</taxon>
        <taxon>Micrococcales</taxon>
        <taxon>Dermacoccaceae</taxon>
        <taxon>Metallococcus</taxon>
    </lineage>
</organism>
<dbReference type="Pfam" id="PF13794">
    <property type="entry name" value="MiaE_2"/>
    <property type="match status" value="1"/>
</dbReference>
<dbReference type="InterPro" id="IPR059125">
    <property type="entry name" value="Ferritin_actino"/>
</dbReference>
<dbReference type="CDD" id="cd00657">
    <property type="entry name" value="Ferritin_like"/>
    <property type="match status" value="1"/>
</dbReference>
<proteinExistence type="predicted"/>